<evidence type="ECO:0000256" key="3">
    <source>
        <dbReference type="ARBA" id="ARBA00023163"/>
    </source>
</evidence>
<sequence length="422" mass="47863">MEDGDVSGSTDENKATKIVQRSENINGNDKNVEISVATASTMFPGFRFCPTDEELISYYLKKKVEGSDKCVEVISEVEIWKHEPWDLPDKSIVQSDNEWFFFSPRGRKYPNGSQSKRATESGYWKATGKERNVKSGSNMIGTKRTLVFHTGRAPKGQRTQWIMHEYCMTGNSYYQDSVVVCRLRKNNEFHLNDTHGNRRNHLANDCATALSGAGQLDSLELINGGDCCSKEGSSSFSSHSVEKIESGSSDKLTKELPQHHSSSHWKDCDEEDCFADIMKDDIVKLDDSSYKARYNLLPIVNRKPDSSTNSSTEESQDLMSHRLPFQGTANRRLRLQTEIVPRRVERSEAYEANKKNGRAVDSSRHLRINIIPVRRIKQWSIPLLLVSLALLVIFLCMFGLPQVKWLRHLLVITPAEVNTRPA</sequence>
<evidence type="ECO:0000313" key="8">
    <source>
        <dbReference type="EMBL" id="OIT00871.1"/>
    </source>
</evidence>
<dbReference type="SMR" id="A0A1J6IT19"/>
<dbReference type="OrthoDB" id="1935348at2759"/>
<evidence type="ECO:0000256" key="4">
    <source>
        <dbReference type="ARBA" id="ARBA00023242"/>
    </source>
</evidence>
<dbReference type="FunFam" id="2.170.150.80:FF:000006">
    <property type="entry name" value="NAC domain-containing protein 100-like"/>
    <property type="match status" value="1"/>
</dbReference>
<dbReference type="OMA" id="CMTGNSY"/>
<accession>A0A1J6IT19</accession>
<keyword evidence="4" id="KW-0539">Nucleus</keyword>
<dbReference type="InterPro" id="IPR036093">
    <property type="entry name" value="NAC_dom_sf"/>
</dbReference>
<dbReference type="Pfam" id="PF02365">
    <property type="entry name" value="NAM"/>
    <property type="match status" value="1"/>
</dbReference>
<keyword evidence="6" id="KW-0812">Transmembrane</keyword>
<dbReference type="STRING" id="49451.A0A1J6IT19"/>
<keyword evidence="3" id="KW-0804">Transcription</keyword>
<organism evidence="8 9">
    <name type="scientific">Nicotiana attenuata</name>
    <name type="common">Coyote tobacco</name>
    <dbReference type="NCBI Taxonomy" id="49451"/>
    <lineage>
        <taxon>Eukaryota</taxon>
        <taxon>Viridiplantae</taxon>
        <taxon>Streptophyta</taxon>
        <taxon>Embryophyta</taxon>
        <taxon>Tracheophyta</taxon>
        <taxon>Spermatophyta</taxon>
        <taxon>Magnoliopsida</taxon>
        <taxon>eudicotyledons</taxon>
        <taxon>Gunneridae</taxon>
        <taxon>Pentapetalae</taxon>
        <taxon>asterids</taxon>
        <taxon>lamiids</taxon>
        <taxon>Solanales</taxon>
        <taxon>Solanaceae</taxon>
        <taxon>Nicotianoideae</taxon>
        <taxon>Nicotianeae</taxon>
        <taxon>Nicotiana</taxon>
    </lineage>
</organism>
<dbReference type="GO" id="GO:0006355">
    <property type="term" value="P:regulation of DNA-templated transcription"/>
    <property type="evidence" value="ECO:0007669"/>
    <property type="project" value="InterPro"/>
</dbReference>
<dbReference type="GO" id="GO:0000976">
    <property type="term" value="F:transcription cis-regulatory region binding"/>
    <property type="evidence" value="ECO:0007669"/>
    <property type="project" value="UniProtKB-ARBA"/>
</dbReference>
<dbReference type="PANTHER" id="PTHR31744">
    <property type="entry name" value="PROTEIN CUP-SHAPED COTYLEDON 2-RELATED"/>
    <property type="match status" value="1"/>
</dbReference>
<dbReference type="Gene3D" id="2.170.150.80">
    <property type="entry name" value="NAC domain"/>
    <property type="match status" value="1"/>
</dbReference>
<dbReference type="Proteomes" id="UP000187609">
    <property type="component" value="Unassembled WGS sequence"/>
</dbReference>
<dbReference type="PROSITE" id="PS51005">
    <property type="entry name" value="NAC"/>
    <property type="match status" value="1"/>
</dbReference>
<comment type="caution">
    <text evidence="8">The sequence shown here is derived from an EMBL/GenBank/DDBJ whole genome shotgun (WGS) entry which is preliminary data.</text>
</comment>
<keyword evidence="1" id="KW-0805">Transcription regulation</keyword>
<dbReference type="InterPro" id="IPR003441">
    <property type="entry name" value="NAC-dom"/>
</dbReference>
<feature type="domain" description="NAC" evidence="7">
    <location>
        <begin position="42"/>
        <end position="186"/>
    </location>
</feature>
<protein>
    <submittedName>
        <fullName evidence="8">Nac domain-containing protein 60</fullName>
    </submittedName>
</protein>
<evidence type="ECO:0000256" key="6">
    <source>
        <dbReference type="SAM" id="Phobius"/>
    </source>
</evidence>
<name>A0A1J6IT19_NICAT</name>
<reference evidence="8" key="1">
    <citation type="submission" date="2016-11" db="EMBL/GenBank/DDBJ databases">
        <title>The genome of Nicotiana attenuata.</title>
        <authorList>
            <person name="Xu S."/>
            <person name="Brockmoeller T."/>
            <person name="Gaquerel E."/>
            <person name="Navarro A."/>
            <person name="Kuhl H."/>
            <person name="Gase K."/>
            <person name="Ling Z."/>
            <person name="Zhou W."/>
            <person name="Kreitzer C."/>
            <person name="Stanke M."/>
            <person name="Tang H."/>
            <person name="Lyons E."/>
            <person name="Pandey P."/>
            <person name="Pandey S.P."/>
            <person name="Timmermann B."/>
            <person name="Baldwin I.T."/>
        </authorList>
    </citation>
    <scope>NUCLEOTIDE SEQUENCE [LARGE SCALE GENOMIC DNA]</scope>
    <source>
        <strain evidence="8">UT</strain>
    </source>
</reference>
<proteinExistence type="predicted"/>
<keyword evidence="2" id="KW-0238">DNA-binding</keyword>
<evidence type="ECO:0000256" key="1">
    <source>
        <dbReference type="ARBA" id="ARBA00023015"/>
    </source>
</evidence>
<keyword evidence="9" id="KW-1185">Reference proteome</keyword>
<dbReference type="GeneID" id="109229285"/>
<evidence type="ECO:0000256" key="2">
    <source>
        <dbReference type="ARBA" id="ARBA00023125"/>
    </source>
</evidence>
<keyword evidence="6" id="KW-0472">Membrane</keyword>
<dbReference type="SUPFAM" id="SSF101941">
    <property type="entry name" value="NAC domain"/>
    <property type="match status" value="1"/>
</dbReference>
<dbReference type="EMBL" id="MJEQ01037189">
    <property type="protein sequence ID" value="OIT00871.1"/>
    <property type="molecule type" value="Genomic_DNA"/>
</dbReference>
<dbReference type="KEGG" id="nau:109229285"/>
<dbReference type="Gramene" id="OIT00871">
    <property type="protein sequence ID" value="OIT00871"/>
    <property type="gene ID" value="A4A49_07690"/>
</dbReference>
<feature type="transmembrane region" description="Helical" evidence="6">
    <location>
        <begin position="379"/>
        <end position="400"/>
    </location>
</feature>
<dbReference type="PANTHER" id="PTHR31744:SF210">
    <property type="entry name" value="NAC DOMAIN-CONTAINING PROTEIN 86-LIKE"/>
    <property type="match status" value="1"/>
</dbReference>
<evidence type="ECO:0000256" key="5">
    <source>
        <dbReference type="SAM" id="MobiDB-lite"/>
    </source>
</evidence>
<gene>
    <name evidence="8" type="primary">NAC60</name>
    <name evidence="8" type="ORF">A4A49_07690</name>
</gene>
<evidence type="ECO:0000313" key="9">
    <source>
        <dbReference type="Proteomes" id="UP000187609"/>
    </source>
</evidence>
<evidence type="ECO:0000259" key="7">
    <source>
        <dbReference type="PROSITE" id="PS51005"/>
    </source>
</evidence>
<dbReference type="AlphaFoldDB" id="A0A1J6IT19"/>
<keyword evidence="6" id="KW-1133">Transmembrane helix</keyword>
<feature type="region of interest" description="Disordered" evidence="5">
    <location>
        <begin position="233"/>
        <end position="263"/>
    </location>
</feature>